<gene>
    <name evidence="2" type="ORF">ENL07_02840</name>
</gene>
<feature type="signal peptide" evidence="1">
    <location>
        <begin position="1"/>
        <end position="31"/>
    </location>
</feature>
<dbReference type="AlphaFoldDB" id="A0A7C5DEG8"/>
<proteinExistence type="predicted"/>
<protein>
    <submittedName>
        <fullName evidence="2">Uncharacterized protein</fullName>
    </submittedName>
</protein>
<organism evidence="2">
    <name type="scientific">Chlorobaculum parvum</name>
    <dbReference type="NCBI Taxonomy" id="274539"/>
    <lineage>
        <taxon>Bacteria</taxon>
        <taxon>Pseudomonadati</taxon>
        <taxon>Chlorobiota</taxon>
        <taxon>Chlorobiia</taxon>
        <taxon>Chlorobiales</taxon>
        <taxon>Chlorobiaceae</taxon>
        <taxon>Chlorobaculum</taxon>
    </lineage>
</organism>
<dbReference type="Proteomes" id="UP000886058">
    <property type="component" value="Unassembled WGS sequence"/>
</dbReference>
<sequence length="96" mass="10439">MLIKKHKSFIAAGMLWVQALILTGMPLSAQADVTAVHSPASSYYPLGGPSYPIAQDSYFTGDYGNILMYVNILGEISRPGQFVVRENVDFSTILAL</sequence>
<name>A0A7C5DEG8_9CHLB</name>
<evidence type="ECO:0000313" key="2">
    <source>
        <dbReference type="EMBL" id="HHE31588.1"/>
    </source>
</evidence>
<accession>A0A7C5DEG8</accession>
<feature type="chain" id="PRO_5027679629" evidence="1">
    <location>
        <begin position="32"/>
        <end position="96"/>
    </location>
</feature>
<evidence type="ECO:0000256" key="1">
    <source>
        <dbReference type="SAM" id="SignalP"/>
    </source>
</evidence>
<dbReference type="EMBL" id="DRSQ01000066">
    <property type="protein sequence ID" value="HHE31588.1"/>
    <property type="molecule type" value="Genomic_DNA"/>
</dbReference>
<feature type="non-terminal residue" evidence="2">
    <location>
        <position position="96"/>
    </location>
</feature>
<keyword evidence="1" id="KW-0732">Signal</keyword>
<reference evidence="2" key="1">
    <citation type="journal article" date="2020" name="mSystems">
        <title>Genome- and Community-Level Interaction Insights into Carbon Utilization and Element Cycling Functions of Hydrothermarchaeota in Hydrothermal Sediment.</title>
        <authorList>
            <person name="Zhou Z."/>
            <person name="Liu Y."/>
            <person name="Xu W."/>
            <person name="Pan J."/>
            <person name="Luo Z.H."/>
            <person name="Li M."/>
        </authorList>
    </citation>
    <scope>NUCLEOTIDE SEQUENCE [LARGE SCALE GENOMIC DNA]</scope>
    <source>
        <strain evidence="2">HyVt-633</strain>
    </source>
</reference>
<comment type="caution">
    <text evidence="2">The sequence shown here is derived from an EMBL/GenBank/DDBJ whole genome shotgun (WGS) entry which is preliminary data.</text>
</comment>